<feature type="compositionally biased region" description="Polar residues" evidence="1">
    <location>
        <begin position="103"/>
        <end position="115"/>
    </location>
</feature>
<name>A0A5J4TP96_9EUKA</name>
<feature type="compositionally biased region" description="Basic and acidic residues" evidence="1">
    <location>
        <begin position="22"/>
        <end position="31"/>
    </location>
</feature>
<feature type="compositionally biased region" description="Polar residues" evidence="1">
    <location>
        <begin position="245"/>
        <end position="261"/>
    </location>
</feature>
<comment type="caution">
    <text evidence="2">The sequence shown here is derived from an EMBL/GenBank/DDBJ whole genome shotgun (WGS) entry which is preliminary data.</text>
</comment>
<reference evidence="2 3" key="1">
    <citation type="submission" date="2019-03" db="EMBL/GenBank/DDBJ databases">
        <title>Single cell metagenomics reveals metabolic interactions within the superorganism composed of flagellate Streblomastix strix and complex community of Bacteroidetes bacteria on its surface.</title>
        <authorList>
            <person name="Treitli S.C."/>
            <person name="Kolisko M."/>
            <person name="Husnik F."/>
            <person name="Keeling P."/>
            <person name="Hampl V."/>
        </authorList>
    </citation>
    <scope>NUCLEOTIDE SEQUENCE [LARGE SCALE GENOMIC DNA]</scope>
    <source>
        <strain evidence="2">ST1C</strain>
    </source>
</reference>
<feature type="compositionally biased region" description="Low complexity" evidence="1">
    <location>
        <begin position="220"/>
        <end position="232"/>
    </location>
</feature>
<evidence type="ECO:0000313" key="2">
    <source>
        <dbReference type="EMBL" id="KAA6359819.1"/>
    </source>
</evidence>
<proteinExistence type="predicted"/>
<sequence length="279" mass="32017">MTRPTEEVNQEKDQDQDQGVTQDRETTKVQEKLEQISIETIMDLSSEANREIEVGERLVVEIRTLKEEDYATKIDTSYIKRDIERQKKEQVPQYSVAAPQPKQPAQYTQRVQQIQVEPKVQTPVQEPRQRSRKDAPPNQYDIDEQEILHEKLAALQIEKEQNVISQSEIDWLINTGMIKDKPRSQTLRPDISTQKPVHKSGIKQKQKKIEREMQKLEVSQQLQQQGNNDPNNMNVDEPDILGTDEQLTGLQPSSCAQSPSLNAGLRLKEAGLISTRSSQ</sequence>
<dbReference type="Proteomes" id="UP000324800">
    <property type="component" value="Unassembled WGS sequence"/>
</dbReference>
<evidence type="ECO:0000256" key="1">
    <source>
        <dbReference type="SAM" id="MobiDB-lite"/>
    </source>
</evidence>
<feature type="region of interest" description="Disordered" evidence="1">
    <location>
        <begin position="1"/>
        <end position="31"/>
    </location>
</feature>
<protein>
    <submittedName>
        <fullName evidence="2">Uncharacterized protein</fullName>
    </submittedName>
</protein>
<accession>A0A5J4TP96</accession>
<feature type="compositionally biased region" description="Basic residues" evidence="1">
    <location>
        <begin position="196"/>
        <end position="206"/>
    </location>
</feature>
<organism evidence="2 3">
    <name type="scientific">Streblomastix strix</name>
    <dbReference type="NCBI Taxonomy" id="222440"/>
    <lineage>
        <taxon>Eukaryota</taxon>
        <taxon>Metamonada</taxon>
        <taxon>Preaxostyla</taxon>
        <taxon>Oxymonadida</taxon>
        <taxon>Streblomastigidae</taxon>
        <taxon>Streblomastix</taxon>
    </lineage>
</organism>
<dbReference type="EMBL" id="SNRW01027832">
    <property type="protein sequence ID" value="KAA6359819.1"/>
    <property type="molecule type" value="Genomic_DNA"/>
</dbReference>
<feature type="compositionally biased region" description="Polar residues" evidence="1">
    <location>
        <begin position="184"/>
        <end position="195"/>
    </location>
</feature>
<evidence type="ECO:0000313" key="3">
    <source>
        <dbReference type="Proteomes" id="UP000324800"/>
    </source>
</evidence>
<feature type="compositionally biased region" description="Basic and acidic residues" evidence="1">
    <location>
        <begin position="1"/>
        <end position="15"/>
    </location>
</feature>
<gene>
    <name evidence="2" type="ORF">EZS28_044654</name>
</gene>
<feature type="region of interest" description="Disordered" evidence="1">
    <location>
        <begin position="87"/>
        <end position="143"/>
    </location>
</feature>
<feature type="region of interest" description="Disordered" evidence="1">
    <location>
        <begin position="178"/>
        <end position="262"/>
    </location>
</feature>
<dbReference type="AlphaFoldDB" id="A0A5J4TP96"/>